<evidence type="ECO:0000259" key="2">
    <source>
        <dbReference type="Pfam" id="PF00583"/>
    </source>
</evidence>
<dbReference type="Pfam" id="PF00583">
    <property type="entry name" value="Acetyltransf_1"/>
    <property type="match status" value="1"/>
</dbReference>
<feature type="domain" description="N-acetyltransferase" evidence="2">
    <location>
        <begin position="125"/>
        <end position="192"/>
    </location>
</feature>
<organism evidence="3 4">
    <name type="scientific">Lophiostoma macrostomum CBS 122681</name>
    <dbReference type="NCBI Taxonomy" id="1314788"/>
    <lineage>
        <taxon>Eukaryota</taxon>
        <taxon>Fungi</taxon>
        <taxon>Dikarya</taxon>
        <taxon>Ascomycota</taxon>
        <taxon>Pezizomycotina</taxon>
        <taxon>Dothideomycetes</taxon>
        <taxon>Pleosporomycetidae</taxon>
        <taxon>Pleosporales</taxon>
        <taxon>Lophiostomataceae</taxon>
        <taxon>Lophiostoma</taxon>
    </lineage>
</organism>
<proteinExistence type="predicted"/>
<keyword evidence="4" id="KW-1185">Reference proteome</keyword>
<dbReference type="AlphaFoldDB" id="A0A6A6TSJ2"/>
<evidence type="ECO:0000256" key="1">
    <source>
        <dbReference type="SAM" id="MobiDB-lite"/>
    </source>
</evidence>
<accession>A0A6A6TSJ2</accession>
<dbReference type="GO" id="GO:0016747">
    <property type="term" value="F:acyltransferase activity, transferring groups other than amino-acyl groups"/>
    <property type="evidence" value="ECO:0007669"/>
    <property type="project" value="InterPro"/>
</dbReference>
<feature type="compositionally biased region" description="Low complexity" evidence="1">
    <location>
        <begin position="89"/>
        <end position="104"/>
    </location>
</feature>
<dbReference type="Proteomes" id="UP000799324">
    <property type="component" value="Unassembled WGS sequence"/>
</dbReference>
<dbReference type="SUPFAM" id="SSF55729">
    <property type="entry name" value="Acyl-CoA N-acyltransferases (Nat)"/>
    <property type="match status" value="1"/>
</dbReference>
<feature type="region of interest" description="Disordered" evidence="1">
    <location>
        <begin position="89"/>
        <end position="115"/>
    </location>
</feature>
<reference evidence="3" key="1">
    <citation type="journal article" date="2020" name="Stud. Mycol.">
        <title>101 Dothideomycetes genomes: a test case for predicting lifestyles and emergence of pathogens.</title>
        <authorList>
            <person name="Haridas S."/>
            <person name="Albert R."/>
            <person name="Binder M."/>
            <person name="Bloem J."/>
            <person name="Labutti K."/>
            <person name="Salamov A."/>
            <person name="Andreopoulos B."/>
            <person name="Baker S."/>
            <person name="Barry K."/>
            <person name="Bills G."/>
            <person name="Bluhm B."/>
            <person name="Cannon C."/>
            <person name="Castanera R."/>
            <person name="Culley D."/>
            <person name="Daum C."/>
            <person name="Ezra D."/>
            <person name="Gonzalez J."/>
            <person name="Henrissat B."/>
            <person name="Kuo A."/>
            <person name="Liang C."/>
            <person name="Lipzen A."/>
            <person name="Lutzoni F."/>
            <person name="Magnuson J."/>
            <person name="Mondo S."/>
            <person name="Nolan M."/>
            <person name="Ohm R."/>
            <person name="Pangilinan J."/>
            <person name="Park H.-J."/>
            <person name="Ramirez L."/>
            <person name="Alfaro M."/>
            <person name="Sun H."/>
            <person name="Tritt A."/>
            <person name="Yoshinaga Y."/>
            <person name="Zwiers L.-H."/>
            <person name="Turgeon B."/>
            <person name="Goodwin S."/>
            <person name="Spatafora J."/>
            <person name="Crous P."/>
            <person name="Grigoriev I."/>
        </authorList>
    </citation>
    <scope>NUCLEOTIDE SEQUENCE</scope>
    <source>
        <strain evidence="3">CBS 122681</strain>
    </source>
</reference>
<dbReference type="OrthoDB" id="41532at2759"/>
<feature type="region of interest" description="Disordered" evidence="1">
    <location>
        <begin position="202"/>
        <end position="222"/>
    </location>
</feature>
<gene>
    <name evidence="3" type="ORF">K491DRAFT_686312</name>
</gene>
<name>A0A6A6TSJ2_9PLEO</name>
<dbReference type="InterPro" id="IPR000182">
    <property type="entry name" value="GNAT_dom"/>
</dbReference>
<protein>
    <recommendedName>
        <fullName evidence="2">N-acetyltransferase domain-containing protein</fullName>
    </recommendedName>
</protein>
<feature type="compositionally biased region" description="Low complexity" evidence="1">
    <location>
        <begin position="202"/>
        <end position="216"/>
    </location>
</feature>
<dbReference type="InterPro" id="IPR016181">
    <property type="entry name" value="Acyl_CoA_acyltransferase"/>
</dbReference>
<dbReference type="Gene3D" id="3.40.630.30">
    <property type="match status" value="1"/>
</dbReference>
<dbReference type="EMBL" id="MU004289">
    <property type="protein sequence ID" value="KAF2662426.1"/>
    <property type="molecule type" value="Genomic_DNA"/>
</dbReference>
<evidence type="ECO:0000313" key="4">
    <source>
        <dbReference type="Proteomes" id="UP000799324"/>
    </source>
</evidence>
<evidence type="ECO:0000313" key="3">
    <source>
        <dbReference type="EMBL" id="KAF2662426.1"/>
    </source>
</evidence>
<sequence>MASPPDSKYTYTIHRIPTPSETTPATLAALVKKFKQTKLVALEAEPDGFAVKYADEVLHPLDIWTQRLAGLSTVLICVATPIEEAIPSSTSLSISNSNSTPESAAIQDPVTQDADTDADTEALLHNEWIGMATIRGPLPYPTYHLPETGQPIPADPDQETRWHLCSVYTSSAYRNRGLARQLCAAAIAHAVAATQMLNQSQSLSQFQSQSPSGSQSEPKDEAGKKTAARIRLFCNPEKTYLVAMYKRMGFKEAGRCTLKDAFGANGDGGLVPRDTGSSEALRYRWERRYGLAMERVCEM</sequence>